<feature type="non-terminal residue" evidence="12">
    <location>
        <position position="1"/>
    </location>
</feature>
<dbReference type="Proteomes" id="UP000198323">
    <property type="component" value="Unassembled WGS sequence"/>
</dbReference>
<evidence type="ECO:0000256" key="2">
    <source>
        <dbReference type="ARBA" id="ARBA00006210"/>
    </source>
</evidence>
<dbReference type="InterPro" id="IPR051999">
    <property type="entry name" value="Mediator_complex_subunit_1"/>
</dbReference>
<keyword evidence="4 9" id="KW-0805">Transcription regulation</keyword>
<sequence length="670" mass="75137">SLTELNTCVQNVLKTKTLFSFLLVLKHNTYDLSKFYIFLPPTFLVACVNTKRYIYKILTYFSGAVAVISTDALMEQLYLKYQQRPWTETLKLVHFCMVRIADETALLETATIIAYLCKKRWVFLCLLFSQTCQDKPRRSPVSNAPDGPLLLCMEKLQRTLNDKSLFSVMNRLESLSKQKGLNSHVSPSGTVCYITSNMFYIEVQLEKDGRVMDAKLAHLGEAPVVCDDVVQHLRSFYRKVLNCIRFCTKNSLPCHLMRWIAIGFSIVRMKNYDAFGKILEGLSNLYQIPGNSEMKAKGYLALQSLEKDLYALSLLDRTQDVNRVTEVLHGKVGHLVPRTGGTPMNIEFYISPYQILEAELNPVIILKANEKCHLVAGIQITALKLAPLYELIIQSTLKEKCSEDLSIRKSRFFVSLPDCPKHCYFINMGSEKSNLAGALVSKIPFTHPKCVPAVIEILRHQMAYNSLISSCVSDRHLDEGILFLDDSELLYFEVAPHKNTSFSVFFVHPMRENLACVMIDVITSREVQCSLHLHPQDPPLNSSDGFISRSVKRCMSVPVVMRAIFRNALKVEAGSETQGAQADAKQKPESPCEQAVDGLEGSLSVSGQQDLVKADKQGGPDSPEQRLTTAQLEALGDEMEKSNTIVNIKTSSRVEESNSAASTEAALKDK</sequence>
<evidence type="ECO:0000259" key="11">
    <source>
        <dbReference type="Pfam" id="PF10744"/>
    </source>
</evidence>
<dbReference type="Pfam" id="PF10744">
    <property type="entry name" value="Med1"/>
    <property type="match status" value="2"/>
</dbReference>
<comment type="function">
    <text evidence="9">Component of the Mediator complex, a coactivator involved in the regulated transcription of nearly all RNA polymerase II-dependent genes. Mediator functions as a bridge to convey information from gene-specific regulatory proteins to the basal RNA polymerase II transcription machinery. Mediator is recruited to promoters by direct interactions with regulatory proteins and serves as a scaffold for the assembly of a functional preinitiation complex with RNA polymerase II and the general transcription factors.</text>
</comment>
<evidence type="ECO:0000313" key="12">
    <source>
        <dbReference type="EMBL" id="OXB59881.1"/>
    </source>
</evidence>
<keyword evidence="6 9" id="KW-0804">Transcription</keyword>
<dbReference type="GO" id="GO:0097067">
    <property type="term" value="P:cellular response to thyroid hormone stimulus"/>
    <property type="evidence" value="ECO:0007669"/>
    <property type="project" value="TreeGrafter"/>
</dbReference>
<accession>A0A226MX92</accession>
<comment type="subcellular location">
    <subcellularLocation>
        <location evidence="1 9">Nucleus</location>
    </subcellularLocation>
</comment>
<gene>
    <name evidence="12" type="ORF">ASZ78_013235</name>
</gene>
<dbReference type="PANTHER" id="PTHR12881:SF10">
    <property type="entry name" value="MEDIATOR OF RNA POLYMERASE II TRANSCRIPTION SUBUNIT 1"/>
    <property type="match status" value="1"/>
</dbReference>
<feature type="region of interest" description="Disordered" evidence="10">
    <location>
        <begin position="576"/>
        <end position="604"/>
    </location>
</feature>
<evidence type="ECO:0000256" key="4">
    <source>
        <dbReference type="ARBA" id="ARBA00023015"/>
    </source>
</evidence>
<evidence type="ECO:0000313" key="13">
    <source>
        <dbReference type="Proteomes" id="UP000198323"/>
    </source>
</evidence>
<dbReference type="InterPro" id="IPR019680">
    <property type="entry name" value="Mediator_Med1"/>
</dbReference>
<evidence type="ECO:0000256" key="9">
    <source>
        <dbReference type="RuleBase" id="RU364059"/>
    </source>
</evidence>
<feature type="domain" description="Mediator complex subunit Med1" evidence="11">
    <location>
        <begin position="152"/>
        <end position="359"/>
    </location>
</feature>
<evidence type="ECO:0000256" key="3">
    <source>
        <dbReference type="ARBA" id="ARBA00020612"/>
    </source>
</evidence>
<evidence type="ECO:0000256" key="10">
    <source>
        <dbReference type="SAM" id="MobiDB-lite"/>
    </source>
</evidence>
<keyword evidence="13" id="KW-1185">Reference proteome</keyword>
<feature type="domain" description="Mediator complex subunit Med1" evidence="11">
    <location>
        <begin position="376"/>
        <end position="472"/>
    </location>
</feature>
<evidence type="ECO:0000256" key="5">
    <source>
        <dbReference type="ARBA" id="ARBA00023159"/>
    </source>
</evidence>
<dbReference type="EMBL" id="MCFN01000365">
    <property type="protein sequence ID" value="OXB59881.1"/>
    <property type="molecule type" value="Genomic_DNA"/>
</dbReference>
<organism evidence="12 13">
    <name type="scientific">Callipepla squamata</name>
    <name type="common">Scaled quail</name>
    <dbReference type="NCBI Taxonomy" id="9009"/>
    <lineage>
        <taxon>Eukaryota</taxon>
        <taxon>Metazoa</taxon>
        <taxon>Chordata</taxon>
        <taxon>Craniata</taxon>
        <taxon>Vertebrata</taxon>
        <taxon>Euteleostomi</taxon>
        <taxon>Archelosauria</taxon>
        <taxon>Archosauria</taxon>
        <taxon>Dinosauria</taxon>
        <taxon>Saurischia</taxon>
        <taxon>Theropoda</taxon>
        <taxon>Coelurosauria</taxon>
        <taxon>Aves</taxon>
        <taxon>Neognathae</taxon>
        <taxon>Galloanserae</taxon>
        <taxon>Galliformes</taxon>
        <taxon>Odontophoridae</taxon>
        <taxon>Callipepla</taxon>
    </lineage>
</organism>
<feature type="compositionally biased region" description="Low complexity" evidence="10">
    <location>
        <begin position="657"/>
        <end position="670"/>
    </location>
</feature>
<evidence type="ECO:0000256" key="7">
    <source>
        <dbReference type="ARBA" id="ARBA00023242"/>
    </source>
</evidence>
<dbReference type="GO" id="GO:0016592">
    <property type="term" value="C:mediator complex"/>
    <property type="evidence" value="ECO:0007669"/>
    <property type="project" value="InterPro"/>
</dbReference>
<keyword evidence="7 9" id="KW-0539">Nucleus</keyword>
<dbReference type="GO" id="GO:0042974">
    <property type="term" value="F:nuclear retinoic acid receptor binding"/>
    <property type="evidence" value="ECO:0007669"/>
    <property type="project" value="TreeGrafter"/>
</dbReference>
<dbReference type="GO" id="GO:0003712">
    <property type="term" value="F:transcription coregulator activity"/>
    <property type="evidence" value="ECO:0007669"/>
    <property type="project" value="InterPro"/>
</dbReference>
<feature type="region of interest" description="Disordered" evidence="10">
    <location>
        <begin position="646"/>
        <end position="670"/>
    </location>
</feature>
<evidence type="ECO:0000256" key="1">
    <source>
        <dbReference type="ARBA" id="ARBA00004123"/>
    </source>
</evidence>
<dbReference type="PANTHER" id="PTHR12881">
    <property type="entry name" value="MEDIATOR OF RNA POLYMERASE II TRANSCRIPTION SUBUNIT 1"/>
    <property type="match status" value="1"/>
</dbReference>
<dbReference type="GO" id="GO:0045944">
    <property type="term" value="P:positive regulation of transcription by RNA polymerase II"/>
    <property type="evidence" value="ECO:0007669"/>
    <property type="project" value="UniProtKB-ARBA"/>
</dbReference>
<dbReference type="AlphaFoldDB" id="A0A226MX92"/>
<name>A0A226MX92_CALSU</name>
<reference evidence="12 13" key="1">
    <citation type="submission" date="2016-07" db="EMBL/GenBank/DDBJ databases">
        <title>Disparate Historic Effective Population Sizes Predicted by Modern Levels of Genome Diversity for the Scaled Quail (Callipepla squamata) and the Northern Bobwhite (Colinus virginianus): Inferences from First and Second Generation Draft Genome Assemblies for Sympatric New World Quail.</title>
        <authorList>
            <person name="Oldeschulte D.L."/>
            <person name="Halley Y.A."/>
            <person name="Bhattarai E.K."/>
            <person name="Brashear W.A."/>
            <person name="Hill J."/>
            <person name="Metz R.P."/>
            <person name="Johnson C.D."/>
            <person name="Rollins D."/>
            <person name="Peterson M.J."/>
            <person name="Bickhart D.M."/>
            <person name="Decker J.E."/>
            <person name="Seabury C.M."/>
        </authorList>
    </citation>
    <scope>NUCLEOTIDE SEQUENCE [LARGE SCALE GENOMIC DNA]</scope>
    <source>
        <strain evidence="12 13">Texas</strain>
        <tissue evidence="12">Leg muscle</tissue>
    </source>
</reference>
<evidence type="ECO:0000256" key="6">
    <source>
        <dbReference type="ARBA" id="ARBA00023163"/>
    </source>
</evidence>
<proteinExistence type="inferred from homology"/>
<dbReference type="OrthoDB" id="2281547at2759"/>
<comment type="similarity">
    <text evidence="2 9">Belongs to the Mediator complex subunit 1 family.</text>
</comment>
<dbReference type="GO" id="GO:0046966">
    <property type="term" value="F:nuclear thyroid hormone receptor binding"/>
    <property type="evidence" value="ECO:0007669"/>
    <property type="project" value="TreeGrafter"/>
</dbReference>
<dbReference type="STRING" id="9009.A0A226MX92"/>
<protein>
    <recommendedName>
        <fullName evidence="3 9">Mediator of RNA polymerase II transcription subunit 1</fullName>
    </recommendedName>
    <alternativeName>
        <fullName evidence="8 9">Mediator complex subunit 1</fullName>
    </alternativeName>
</protein>
<dbReference type="GO" id="GO:0042809">
    <property type="term" value="F:nuclear vitamin D receptor binding"/>
    <property type="evidence" value="ECO:0007669"/>
    <property type="project" value="TreeGrafter"/>
</dbReference>
<evidence type="ECO:0000256" key="8">
    <source>
        <dbReference type="ARBA" id="ARBA00031254"/>
    </source>
</evidence>
<keyword evidence="5 9" id="KW-0010">Activator</keyword>
<comment type="caution">
    <text evidence="12">The sequence shown here is derived from an EMBL/GenBank/DDBJ whole genome shotgun (WGS) entry which is preliminary data.</text>
</comment>